<dbReference type="CDD" id="cd06261">
    <property type="entry name" value="TM_PBP2"/>
    <property type="match status" value="1"/>
</dbReference>
<keyword evidence="4 7" id="KW-0812">Transmembrane</keyword>
<keyword evidence="2 7" id="KW-0813">Transport</keyword>
<evidence type="ECO:0000256" key="1">
    <source>
        <dbReference type="ARBA" id="ARBA00004651"/>
    </source>
</evidence>
<dbReference type="PROSITE" id="PS50928">
    <property type="entry name" value="ABC_TM1"/>
    <property type="match status" value="1"/>
</dbReference>
<dbReference type="EMBL" id="CP031148">
    <property type="protein sequence ID" value="AXG11477.1"/>
    <property type="molecule type" value="Genomic_DNA"/>
</dbReference>
<evidence type="ECO:0000256" key="2">
    <source>
        <dbReference type="ARBA" id="ARBA00022448"/>
    </source>
</evidence>
<dbReference type="Proteomes" id="UP000252985">
    <property type="component" value="Chromosome"/>
</dbReference>
<comment type="similarity">
    <text evidence="7">Belongs to the binding-protein-dependent transport system permease family.</text>
</comment>
<dbReference type="PANTHER" id="PTHR30151:SF20">
    <property type="entry name" value="ABC TRANSPORTER PERMEASE PROTEIN HI_0355-RELATED"/>
    <property type="match status" value="1"/>
</dbReference>
<dbReference type="KEGG" id="haj:DU500_00375"/>
<dbReference type="PANTHER" id="PTHR30151">
    <property type="entry name" value="ALKANE SULFONATE ABC TRANSPORTER-RELATED, MEMBRANE SUBUNIT"/>
    <property type="match status" value="1"/>
</dbReference>
<proteinExistence type="inferred from homology"/>
<dbReference type="KEGG" id="haq:DU484_17335"/>
<reference evidence="9 12" key="2">
    <citation type="submission" date="2018-07" db="EMBL/GenBank/DDBJ databases">
        <title>Genome sequences of Haloplanus sp. CBA1113.</title>
        <authorList>
            <person name="Kim Y.B."/>
            <person name="Roh S.W."/>
        </authorList>
    </citation>
    <scope>NUCLEOTIDE SEQUENCE [LARGE SCALE GENOMIC DNA]</scope>
    <source>
        <strain evidence="9 12">CBA1113</strain>
    </source>
</reference>
<comment type="subcellular location">
    <subcellularLocation>
        <location evidence="1 7">Cell membrane</location>
        <topology evidence="1 7">Multi-pass membrane protein</topology>
    </subcellularLocation>
</comment>
<feature type="domain" description="ABC transmembrane type-1" evidence="8">
    <location>
        <begin position="57"/>
        <end position="242"/>
    </location>
</feature>
<keyword evidence="5 7" id="KW-1133">Transmembrane helix</keyword>
<dbReference type="GO" id="GO:0055085">
    <property type="term" value="P:transmembrane transport"/>
    <property type="evidence" value="ECO:0007669"/>
    <property type="project" value="InterPro"/>
</dbReference>
<dbReference type="InterPro" id="IPR035906">
    <property type="entry name" value="MetI-like_sf"/>
</dbReference>
<protein>
    <submittedName>
        <fullName evidence="10">ABC transporter permease</fullName>
    </submittedName>
</protein>
<evidence type="ECO:0000256" key="6">
    <source>
        <dbReference type="ARBA" id="ARBA00023136"/>
    </source>
</evidence>
<evidence type="ECO:0000256" key="4">
    <source>
        <dbReference type="ARBA" id="ARBA00022692"/>
    </source>
</evidence>
<evidence type="ECO:0000313" key="9">
    <source>
        <dbReference type="EMBL" id="AXG05006.1"/>
    </source>
</evidence>
<reference evidence="10 11" key="1">
    <citation type="submission" date="2018-07" db="EMBL/GenBank/DDBJ databases">
        <title>Genome sequences of Haloplanus sp. CBA1112.</title>
        <authorList>
            <person name="Kim Y.B."/>
            <person name="Roh S.W."/>
        </authorList>
    </citation>
    <scope>NUCLEOTIDE SEQUENCE [LARGE SCALE GENOMIC DNA]</scope>
    <source>
        <strain evidence="10 11">CBA1112</strain>
    </source>
</reference>
<evidence type="ECO:0000313" key="12">
    <source>
        <dbReference type="Proteomes" id="UP000253273"/>
    </source>
</evidence>
<evidence type="ECO:0000259" key="8">
    <source>
        <dbReference type="PROSITE" id="PS50928"/>
    </source>
</evidence>
<accession>A0A345DYI4</accession>
<name>A0A345EH05_9EURY</name>
<accession>A0A345EH05</accession>
<keyword evidence="6 7" id="KW-0472">Membrane</keyword>
<evidence type="ECO:0000256" key="5">
    <source>
        <dbReference type="ARBA" id="ARBA00022989"/>
    </source>
</evidence>
<keyword evidence="12" id="KW-1185">Reference proteome</keyword>
<feature type="transmembrane region" description="Helical" evidence="7">
    <location>
        <begin position="12"/>
        <end position="35"/>
    </location>
</feature>
<dbReference type="GO" id="GO:0005886">
    <property type="term" value="C:plasma membrane"/>
    <property type="evidence" value="ECO:0007669"/>
    <property type="project" value="UniProtKB-SubCell"/>
</dbReference>
<dbReference type="RefSeq" id="WP_114584161.1">
    <property type="nucleotide sequence ID" value="NZ_CP031148.1"/>
</dbReference>
<dbReference type="InterPro" id="IPR000515">
    <property type="entry name" value="MetI-like"/>
</dbReference>
<feature type="transmembrane region" description="Helical" evidence="7">
    <location>
        <begin position="68"/>
        <end position="89"/>
    </location>
</feature>
<dbReference type="EMBL" id="CP031150">
    <property type="protein sequence ID" value="AXG05006.1"/>
    <property type="molecule type" value="Genomic_DNA"/>
</dbReference>
<dbReference type="SUPFAM" id="SSF161098">
    <property type="entry name" value="MetI-like"/>
    <property type="match status" value="1"/>
</dbReference>
<dbReference type="Pfam" id="PF00528">
    <property type="entry name" value="BPD_transp_1"/>
    <property type="match status" value="1"/>
</dbReference>
<feature type="transmembrane region" description="Helical" evidence="7">
    <location>
        <begin position="222"/>
        <end position="245"/>
    </location>
</feature>
<dbReference type="Gene3D" id="1.10.3720.10">
    <property type="entry name" value="MetI-like"/>
    <property type="match status" value="1"/>
</dbReference>
<evidence type="ECO:0000313" key="11">
    <source>
        <dbReference type="Proteomes" id="UP000252985"/>
    </source>
</evidence>
<dbReference type="Proteomes" id="UP000253273">
    <property type="component" value="Chromosome"/>
</dbReference>
<evidence type="ECO:0000256" key="3">
    <source>
        <dbReference type="ARBA" id="ARBA00022475"/>
    </source>
</evidence>
<evidence type="ECO:0000256" key="7">
    <source>
        <dbReference type="RuleBase" id="RU363032"/>
    </source>
</evidence>
<dbReference type="OrthoDB" id="214012at2157"/>
<gene>
    <name evidence="10" type="ORF">DU484_17335</name>
    <name evidence="9" type="ORF">DU500_00375</name>
</gene>
<dbReference type="GeneID" id="37288779"/>
<organism evidence="10 11">
    <name type="scientific">Haloplanus rubicundus</name>
    <dbReference type="NCBI Taxonomy" id="1547898"/>
    <lineage>
        <taxon>Archaea</taxon>
        <taxon>Methanobacteriati</taxon>
        <taxon>Methanobacteriota</taxon>
        <taxon>Stenosarchaea group</taxon>
        <taxon>Halobacteria</taxon>
        <taxon>Halobacteriales</taxon>
        <taxon>Haloferacaceae</taxon>
        <taxon>Haloplanus</taxon>
    </lineage>
</organism>
<dbReference type="AlphaFoldDB" id="A0A345EH05"/>
<evidence type="ECO:0000313" key="10">
    <source>
        <dbReference type="EMBL" id="AXG11477.1"/>
    </source>
</evidence>
<keyword evidence="3" id="KW-1003">Cell membrane</keyword>
<sequence>MSVAERVPAPGIVLPVSALVVAVAGWWALTVALAIPPFLLPSPTAVAARLAGNPDLYLTNAVTTLRKILLGGAVGIGAGFAIALVVWAVPVLERAIYPYLVAARVLPKIAVAPIFLIYFGVGFETAILFVALIVFFPVVVGTAAGLDRTPESHLDLLRSVDADPVRIFLAVRLPHALPDVFAGVKQSVTLAVVGAVVAEWILSNDGLGSLILVASENVQVDVMLAALAVLLCMGLVLYGGVILCYRAVAWQ</sequence>